<dbReference type="AlphaFoldDB" id="A0A9Q5GQL7"/>
<dbReference type="CDD" id="cd00761">
    <property type="entry name" value="Glyco_tranf_GTA_type"/>
    <property type="match status" value="1"/>
</dbReference>
<accession>A0A9Q5GQL7</accession>
<dbReference type="Pfam" id="PF00535">
    <property type="entry name" value="Glycos_transf_2"/>
    <property type="match status" value="1"/>
</dbReference>
<name>A0A9Q5GQL7_9BACT</name>
<dbReference type="RefSeq" id="WP_158631374.1">
    <property type="nucleotide sequence ID" value="NZ_JAABOK010000004.1"/>
</dbReference>
<reference evidence="2" key="1">
    <citation type="submission" date="2020-05" db="EMBL/GenBank/DDBJ databases">
        <title>Chitinophaga laudate sp. nov., isolated from a tropical peat swamp.</title>
        <authorList>
            <person name="Goh C.B.S."/>
            <person name="Lee M.S."/>
            <person name="Parimannan S."/>
            <person name="Pasbakhsh P."/>
            <person name="Yule C.M."/>
            <person name="Rajandas H."/>
            <person name="Loke S."/>
            <person name="Croft L."/>
            <person name="Tan J.B.L."/>
        </authorList>
    </citation>
    <scope>NUCLEOTIDE SEQUENCE</scope>
    <source>
        <strain evidence="2">Mgbs1</strain>
    </source>
</reference>
<proteinExistence type="predicted"/>
<evidence type="ECO:0000259" key="1">
    <source>
        <dbReference type="Pfam" id="PF00535"/>
    </source>
</evidence>
<dbReference type="EMBL" id="RIAR02000001">
    <property type="protein sequence ID" value="NSL87217.1"/>
    <property type="molecule type" value="Genomic_DNA"/>
</dbReference>
<dbReference type="InterPro" id="IPR001173">
    <property type="entry name" value="Glyco_trans_2-like"/>
</dbReference>
<organism evidence="2 3">
    <name type="scientific">Chitinophaga solisilvae</name>
    <dbReference type="NCBI Taxonomy" id="1233460"/>
    <lineage>
        <taxon>Bacteria</taxon>
        <taxon>Pseudomonadati</taxon>
        <taxon>Bacteroidota</taxon>
        <taxon>Chitinophagia</taxon>
        <taxon>Chitinophagales</taxon>
        <taxon>Chitinophagaceae</taxon>
        <taxon>Chitinophaga</taxon>
    </lineage>
</organism>
<comment type="caution">
    <text evidence="2">The sequence shown here is derived from an EMBL/GenBank/DDBJ whole genome shotgun (WGS) entry which is preliminary data.</text>
</comment>
<feature type="domain" description="Glycosyltransferase 2-like" evidence="1">
    <location>
        <begin position="13"/>
        <end position="124"/>
    </location>
</feature>
<keyword evidence="3" id="KW-1185">Reference proteome</keyword>
<dbReference type="OrthoDB" id="597270at2"/>
<evidence type="ECO:0000313" key="2">
    <source>
        <dbReference type="EMBL" id="NSL87217.1"/>
    </source>
</evidence>
<dbReference type="Proteomes" id="UP000281028">
    <property type="component" value="Unassembled WGS sequence"/>
</dbReference>
<dbReference type="Gene3D" id="3.90.550.10">
    <property type="entry name" value="Spore Coat Polysaccharide Biosynthesis Protein SpsA, Chain A"/>
    <property type="match status" value="1"/>
</dbReference>
<sequence>MNERLPLISCTCVTRNKPAMLLRVIHCFLHQSYPAKELIIVYEDDDVATHTLLQETPLSGDIRPVCVPRSSAVKLGELRNISIRHAAGEFICQWDDDDWYHPERLSAQYKALMFSGKDGCIMTQWTLWNAVDRKAYLSNIRTWEGSILCRKSRMLEEGYVNMHAGEDSATIVSLLQKDLLHLLTDQPQLYVYSYHGHNTWNWPHWKEIFECSTQFPRNASRIIDDIMSGKVGPVESGRFLTDLVSFYQAKISG</sequence>
<protein>
    <submittedName>
        <fullName evidence="2">Glycosyltransferase family 2 protein</fullName>
    </submittedName>
</protein>
<dbReference type="GO" id="GO:0016758">
    <property type="term" value="F:hexosyltransferase activity"/>
    <property type="evidence" value="ECO:0007669"/>
    <property type="project" value="UniProtKB-ARBA"/>
</dbReference>
<dbReference type="PANTHER" id="PTHR22916">
    <property type="entry name" value="GLYCOSYLTRANSFERASE"/>
    <property type="match status" value="1"/>
</dbReference>
<dbReference type="PANTHER" id="PTHR22916:SF3">
    <property type="entry name" value="UDP-GLCNAC:BETAGAL BETA-1,3-N-ACETYLGLUCOSAMINYLTRANSFERASE-LIKE PROTEIN 1"/>
    <property type="match status" value="1"/>
</dbReference>
<dbReference type="SUPFAM" id="SSF53448">
    <property type="entry name" value="Nucleotide-diphospho-sugar transferases"/>
    <property type="match status" value="1"/>
</dbReference>
<gene>
    <name evidence="2" type="ORF">ECE50_010280</name>
</gene>
<evidence type="ECO:0000313" key="3">
    <source>
        <dbReference type="Proteomes" id="UP000281028"/>
    </source>
</evidence>
<dbReference type="InterPro" id="IPR029044">
    <property type="entry name" value="Nucleotide-diphossugar_trans"/>
</dbReference>